<dbReference type="Pfam" id="PF03861">
    <property type="entry name" value="ANTAR"/>
    <property type="match status" value="1"/>
</dbReference>
<dbReference type="SMART" id="SM01012">
    <property type="entry name" value="ANTAR"/>
    <property type="match status" value="1"/>
</dbReference>
<dbReference type="Gene3D" id="3.30.450.40">
    <property type="match status" value="1"/>
</dbReference>
<evidence type="ECO:0000256" key="3">
    <source>
        <dbReference type="ARBA" id="ARBA00023015"/>
    </source>
</evidence>
<evidence type="ECO:0000259" key="5">
    <source>
        <dbReference type="PROSITE" id="PS50921"/>
    </source>
</evidence>
<keyword evidence="2" id="KW-0418">Kinase</keyword>
<sequence>MPREPGRARLEGRGRGSVDVSRLLSQMSRELADLDTHAGTVEAVTRYACTAVGCEDAGLMLVMGRNRVETPAGTSEDVDRAHQLQAELDEGPCLDSVRGGDELHLVNDIAGDPRWPAWGPAAAELGYRSTIGASLETATRRIGSLNLYSRRAGAFDEADVEVARLLAAHATVALAAADTEQQLRAAVESRTIIGQAQGIVMRAFDLDASRAFAYLTRLSQDQNIKLSQVAEQVIADRHRIGRS</sequence>
<feature type="domain" description="ANTAR" evidence="5">
    <location>
        <begin position="173"/>
        <end position="234"/>
    </location>
</feature>
<evidence type="ECO:0000256" key="1">
    <source>
        <dbReference type="ARBA" id="ARBA00022679"/>
    </source>
</evidence>
<dbReference type="InterPro" id="IPR005561">
    <property type="entry name" value="ANTAR"/>
</dbReference>
<dbReference type="InterPro" id="IPR003018">
    <property type="entry name" value="GAF"/>
</dbReference>
<evidence type="ECO:0000256" key="2">
    <source>
        <dbReference type="ARBA" id="ARBA00022777"/>
    </source>
</evidence>
<keyword evidence="1" id="KW-0808">Transferase</keyword>
<comment type="caution">
    <text evidence="6">The sequence shown here is derived from an EMBL/GenBank/DDBJ whole genome shotgun (WGS) entry which is preliminary data.</text>
</comment>
<keyword evidence="3" id="KW-0805">Transcription regulation</keyword>
<dbReference type="SUPFAM" id="SSF55781">
    <property type="entry name" value="GAF domain-like"/>
    <property type="match status" value="1"/>
</dbReference>
<dbReference type="OrthoDB" id="7466251at2"/>
<dbReference type="InterPro" id="IPR029016">
    <property type="entry name" value="GAF-like_dom_sf"/>
</dbReference>
<keyword evidence="7" id="KW-1185">Reference proteome</keyword>
<dbReference type="GO" id="GO:0003723">
    <property type="term" value="F:RNA binding"/>
    <property type="evidence" value="ECO:0007669"/>
    <property type="project" value="InterPro"/>
</dbReference>
<dbReference type="Proteomes" id="UP000321571">
    <property type="component" value="Unassembled WGS sequence"/>
</dbReference>
<proteinExistence type="predicted"/>
<dbReference type="InterPro" id="IPR011006">
    <property type="entry name" value="CheY-like_superfamily"/>
</dbReference>
<protein>
    <submittedName>
        <fullName evidence="6">GAF and ANTAR domain-containing protein</fullName>
    </submittedName>
</protein>
<dbReference type="InterPro" id="IPR012074">
    <property type="entry name" value="GAF_ANTAR"/>
</dbReference>
<evidence type="ECO:0000256" key="4">
    <source>
        <dbReference type="ARBA" id="ARBA00023163"/>
    </source>
</evidence>
<organism evidence="6 7">
    <name type="scientific">Aeromicrobium terrae</name>
    <dbReference type="NCBI Taxonomy" id="2498846"/>
    <lineage>
        <taxon>Bacteria</taxon>
        <taxon>Bacillati</taxon>
        <taxon>Actinomycetota</taxon>
        <taxon>Actinomycetes</taxon>
        <taxon>Propionibacteriales</taxon>
        <taxon>Nocardioidaceae</taxon>
        <taxon>Aeromicrobium</taxon>
    </lineage>
</organism>
<accession>A0A5C8NFV1</accession>
<dbReference type="AlphaFoldDB" id="A0A5C8NFV1"/>
<dbReference type="InterPro" id="IPR036388">
    <property type="entry name" value="WH-like_DNA-bd_sf"/>
</dbReference>
<dbReference type="GO" id="GO:0016301">
    <property type="term" value="F:kinase activity"/>
    <property type="evidence" value="ECO:0007669"/>
    <property type="project" value="UniProtKB-KW"/>
</dbReference>
<evidence type="ECO:0000313" key="7">
    <source>
        <dbReference type="Proteomes" id="UP000321571"/>
    </source>
</evidence>
<keyword evidence="4" id="KW-0804">Transcription</keyword>
<name>A0A5C8NFV1_9ACTN</name>
<dbReference type="SUPFAM" id="SSF52172">
    <property type="entry name" value="CheY-like"/>
    <property type="match status" value="1"/>
</dbReference>
<dbReference type="PROSITE" id="PS50921">
    <property type="entry name" value="ANTAR"/>
    <property type="match status" value="1"/>
</dbReference>
<reference evidence="6 7" key="1">
    <citation type="submission" date="2019-06" db="EMBL/GenBank/DDBJ databases">
        <title>Aeromicrobium sp. nov., isolated from a maize field.</title>
        <authorList>
            <person name="Lin S.-Y."/>
            <person name="Tsai C.-F."/>
            <person name="Young C.-C."/>
        </authorList>
    </citation>
    <scope>NUCLEOTIDE SEQUENCE [LARGE SCALE GENOMIC DNA]</scope>
    <source>
        <strain evidence="6 7">CC-CFT486</strain>
    </source>
</reference>
<dbReference type="SMART" id="SM00065">
    <property type="entry name" value="GAF"/>
    <property type="match status" value="1"/>
</dbReference>
<dbReference type="Gene3D" id="1.10.10.10">
    <property type="entry name" value="Winged helix-like DNA-binding domain superfamily/Winged helix DNA-binding domain"/>
    <property type="match status" value="1"/>
</dbReference>
<dbReference type="PIRSF" id="PIRSF036625">
    <property type="entry name" value="GAF_ANTAR"/>
    <property type="match status" value="1"/>
</dbReference>
<gene>
    <name evidence="6" type="ORF">FHP06_09620</name>
</gene>
<dbReference type="EMBL" id="VDUX01000004">
    <property type="protein sequence ID" value="TXL60679.1"/>
    <property type="molecule type" value="Genomic_DNA"/>
</dbReference>
<dbReference type="Pfam" id="PF13185">
    <property type="entry name" value="GAF_2"/>
    <property type="match status" value="1"/>
</dbReference>
<evidence type="ECO:0000313" key="6">
    <source>
        <dbReference type="EMBL" id="TXL60679.1"/>
    </source>
</evidence>